<dbReference type="AlphaFoldDB" id="A0A1M6UKQ5"/>
<keyword evidence="2" id="KW-1185">Reference proteome</keyword>
<protein>
    <submittedName>
        <fullName evidence="1">Uncharacterized protein</fullName>
    </submittedName>
</protein>
<dbReference type="RefSeq" id="WP_139264821.1">
    <property type="nucleotide sequence ID" value="NZ_FQZU01000031.1"/>
</dbReference>
<dbReference type="EMBL" id="FQZU01000031">
    <property type="protein sequence ID" value="SHK69824.1"/>
    <property type="molecule type" value="Genomic_DNA"/>
</dbReference>
<sequence length="222" mass="25028">MELEANAGDRHSNGFLKLLVGSSPHYYQLKSGEVKFQKSKPRQPIWRIVLFNEERNCVHFRLYSEQPSSNVIEKTILWILSSQCPQDTRIVVPKTVEKLCPGIQQSIMEIGRDVYLPLHGFASGARVPRKVDCFLSDLIGSLRHIRECPASCEEIASVSGNSYGVITGGLWFKDSSTMSLYDVASDMAEKIAFLRGRNPSVGKQSKRPKKYPAGIRINRWRG</sequence>
<proteinExistence type="predicted"/>
<reference evidence="2" key="1">
    <citation type="submission" date="2016-11" db="EMBL/GenBank/DDBJ databases">
        <authorList>
            <person name="Varghese N."/>
            <person name="Submissions S."/>
        </authorList>
    </citation>
    <scope>NUCLEOTIDE SEQUENCE [LARGE SCALE GENOMIC DNA]</scope>
    <source>
        <strain evidence="2">DSM 16219</strain>
    </source>
</reference>
<accession>A0A1M6UKQ5</accession>
<dbReference type="Proteomes" id="UP000183994">
    <property type="component" value="Unassembled WGS sequence"/>
</dbReference>
<name>A0A1M6UKQ5_9BACT</name>
<dbReference type="STRING" id="1121393.SAMN02745216_03912"/>
<evidence type="ECO:0000313" key="2">
    <source>
        <dbReference type="Proteomes" id="UP000183994"/>
    </source>
</evidence>
<gene>
    <name evidence="1" type="ORF">SAMN02745216_03912</name>
</gene>
<organism evidence="1 2">
    <name type="scientific">Desulfatibacillum alkenivorans DSM 16219</name>
    <dbReference type="NCBI Taxonomy" id="1121393"/>
    <lineage>
        <taxon>Bacteria</taxon>
        <taxon>Pseudomonadati</taxon>
        <taxon>Thermodesulfobacteriota</taxon>
        <taxon>Desulfobacteria</taxon>
        <taxon>Desulfobacterales</taxon>
        <taxon>Desulfatibacillaceae</taxon>
        <taxon>Desulfatibacillum</taxon>
    </lineage>
</organism>
<evidence type="ECO:0000313" key="1">
    <source>
        <dbReference type="EMBL" id="SHK69824.1"/>
    </source>
</evidence>